<reference evidence="6 7" key="1">
    <citation type="submission" date="2019-02" db="EMBL/GenBank/DDBJ databases">
        <title>Paenibacillus sp. nov., isolated from surface-sterilized tissue of Thalictrum simplex L.</title>
        <authorList>
            <person name="Tuo L."/>
        </authorList>
    </citation>
    <scope>NUCLEOTIDE SEQUENCE [LARGE SCALE GENOMIC DNA]</scope>
    <source>
        <strain evidence="6 7">N2SHLJ1</strain>
    </source>
</reference>
<comment type="caution">
    <text evidence="6">The sequence shown here is derived from an EMBL/GenBank/DDBJ whole genome shotgun (WGS) entry which is preliminary data.</text>
</comment>
<dbReference type="AlphaFoldDB" id="A0A4V2J3S6"/>
<dbReference type="Gene3D" id="3.40.720.10">
    <property type="entry name" value="Alkaline Phosphatase, subunit A"/>
    <property type="match status" value="1"/>
</dbReference>
<comment type="similarity">
    <text evidence="1">Belongs to the sulfatase family.</text>
</comment>
<proteinExistence type="inferred from homology"/>
<dbReference type="InterPro" id="IPR024607">
    <property type="entry name" value="Sulfatase_CS"/>
</dbReference>
<evidence type="ECO:0000313" key="6">
    <source>
        <dbReference type="EMBL" id="TBL75316.1"/>
    </source>
</evidence>
<dbReference type="GO" id="GO:0004065">
    <property type="term" value="F:arylsulfatase activity"/>
    <property type="evidence" value="ECO:0007669"/>
    <property type="project" value="TreeGrafter"/>
</dbReference>
<accession>A0A4V2J3S6</accession>
<evidence type="ECO:0000313" key="7">
    <source>
        <dbReference type="Proteomes" id="UP000293142"/>
    </source>
</evidence>
<dbReference type="GO" id="GO:0046872">
    <property type="term" value="F:metal ion binding"/>
    <property type="evidence" value="ECO:0007669"/>
    <property type="project" value="UniProtKB-KW"/>
</dbReference>
<dbReference type="RefSeq" id="WP_276322083.1">
    <property type="nucleotide sequence ID" value="NZ_SIRE01000017.1"/>
</dbReference>
<dbReference type="SUPFAM" id="SSF53649">
    <property type="entry name" value="Alkaline phosphatase-like"/>
    <property type="match status" value="1"/>
</dbReference>
<dbReference type="PANTHER" id="PTHR42693:SF53">
    <property type="entry name" value="ENDO-4-O-SULFATASE"/>
    <property type="match status" value="1"/>
</dbReference>
<keyword evidence="4" id="KW-0106">Calcium</keyword>
<dbReference type="Pfam" id="PF00884">
    <property type="entry name" value="Sulfatase"/>
    <property type="match status" value="1"/>
</dbReference>
<evidence type="ECO:0000256" key="3">
    <source>
        <dbReference type="ARBA" id="ARBA00022801"/>
    </source>
</evidence>
<dbReference type="Proteomes" id="UP000293142">
    <property type="component" value="Unassembled WGS sequence"/>
</dbReference>
<keyword evidence="2" id="KW-0479">Metal-binding</keyword>
<evidence type="ECO:0000256" key="2">
    <source>
        <dbReference type="ARBA" id="ARBA00022723"/>
    </source>
</evidence>
<dbReference type="InterPro" id="IPR000917">
    <property type="entry name" value="Sulfatase_N"/>
</dbReference>
<protein>
    <recommendedName>
        <fullName evidence="5">Sulfatase N-terminal domain-containing protein</fullName>
    </recommendedName>
</protein>
<sequence length="493" mass="56474">MGKPNILLIMSDQHRFDCLGAYGNKEIQTPHIDKLASDGTVYRNSFSAAPVCTPSRYSVLTGLYPHQHTGWANHATIPAPDKAFPEILRRNSYRTKAVGKMHLTPTYMNIGFEHLQLAEQDGSGRYDDDYHRYLRQQGLVDGIDLIDQVSEYRKQAPKHYWDVFGAVESNLPEEHHSTTWIGNQALAALGEWGGEEPNFLMVSFIKPHHPFDPPAPWSQMYDAQHLTVLPGWTENCLQHDLQMNGGYFPNDQLTVDALKRAMALYYGSISHIDGYVGQMMELLKEKGLYDDTMIIYTSDHGEYLGFHHMLLKSNHMYDPLVKVPLIIKYPGERNKMAYSDELVNNIDLAPTLLKLADAQPDKHMAGIDLKTGTANRDYIICEGASSNQYMIRSQTHKLLYSRDQTNHLFFDLVKDPLELRNLYEDPEHRQLIGEFKEDLLQFILFDAVTPTHLNVEAAQIEAQNVPQNEAAQELKDWYRNKMESFELRSEEQS</sequence>
<evidence type="ECO:0000256" key="1">
    <source>
        <dbReference type="ARBA" id="ARBA00008779"/>
    </source>
</evidence>
<organism evidence="6 7">
    <name type="scientific">Paenibacillus thalictri</name>
    <dbReference type="NCBI Taxonomy" id="2527873"/>
    <lineage>
        <taxon>Bacteria</taxon>
        <taxon>Bacillati</taxon>
        <taxon>Bacillota</taxon>
        <taxon>Bacilli</taxon>
        <taxon>Bacillales</taxon>
        <taxon>Paenibacillaceae</taxon>
        <taxon>Paenibacillus</taxon>
    </lineage>
</organism>
<name>A0A4V2J3S6_9BACL</name>
<gene>
    <name evidence="6" type="ORF">EYB31_23175</name>
</gene>
<dbReference type="InterPro" id="IPR050738">
    <property type="entry name" value="Sulfatase"/>
</dbReference>
<evidence type="ECO:0000259" key="5">
    <source>
        <dbReference type="Pfam" id="PF00884"/>
    </source>
</evidence>
<dbReference type="InterPro" id="IPR017850">
    <property type="entry name" value="Alkaline_phosphatase_core_sf"/>
</dbReference>
<dbReference type="EMBL" id="SIRE01000017">
    <property type="protein sequence ID" value="TBL75316.1"/>
    <property type="molecule type" value="Genomic_DNA"/>
</dbReference>
<dbReference type="PROSITE" id="PS00523">
    <property type="entry name" value="SULFATASE_1"/>
    <property type="match status" value="1"/>
</dbReference>
<keyword evidence="3" id="KW-0378">Hydrolase</keyword>
<evidence type="ECO:0000256" key="4">
    <source>
        <dbReference type="ARBA" id="ARBA00022837"/>
    </source>
</evidence>
<dbReference type="PANTHER" id="PTHR42693">
    <property type="entry name" value="ARYLSULFATASE FAMILY MEMBER"/>
    <property type="match status" value="1"/>
</dbReference>
<feature type="domain" description="Sulfatase N-terminal" evidence="5">
    <location>
        <begin position="4"/>
        <end position="357"/>
    </location>
</feature>
<keyword evidence="7" id="KW-1185">Reference proteome</keyword>